<keyword evidence="3" id="KW-0804">Transcription</keyword>
<dbReference type="InterPro" id="IPR011663">
    <property type="entry name" value="UTRA"/>
</dbReference>
<accession>A0A3E0G764</accession>
<dbReference type="SMART" id="SM00345">
    <property type="entry name" value="HTH_GNTR"/>
    <property type="match status" value="1"/>
</dbReference>
<dbReference type="PANTHER" id="PTHR44846">
    <property type="entry name" value="MANNOSYL-D-GLYCERATE TRANSPORT/METABOLISM SYSTEM REPRESSOR MNGR-RELATED"/>
    <property type="match status" value="1"/>
</dbReference>
<dbReference type="GO" id="GO:0003700">
    <property type="term" value="F:DNA-binding transcription factor activity"/>
    <property type="evidence" value="ECO:0007669"/>
    <property type="project" value="InterPro"/>
</dbReference>
<dbReference type="RefSeq" id="WP_170218260.1">
    <property type="nucleotide sequence ID" value="NZ_JBHLUJ010000030.1"/>
</dbReference>
<evidence type="ECO:0000256" key="1">
    <source>
        <dbReference type="ARBA" id="ARBA00023015"/>
    </source>
</evidence>
<organism evidence="5 6">
    <name type="scientific">Kutzneria buriramensis</name>
    <dbReference type="NCBI Taxonomy" id="1045776"/>
    <lineage>
        <taxon>Bacteria</taxon>
        <taxon>Bacillati</taxon>
        <taxon>Actinomycetota</taxon>
        <taxon>Actinomycetes</taxon>
        <taxon>Pseudonocardiales</taxon>
        <taxon>Pseudonocardiaceae</taxon>
        <taxon>Kutzneria</taxon>
    </lineage>
</organism>
<keyword evidence="6" id="KW-1185">Reference proteome</keyword>
<keyword evidence="1" id="KW-0805">Transcription regulation</keyword>
<dbReference type="SUPFAM" id="SSF64288">
    <property type="entry name" value="Chorismate lyase-like"/>
    <property type="match status" value="1"/>
</dbReference>
<dbReference type="Gene3D" id="3.40.1410.10">
    <property type="entry name" value="Chorismate lyase-like"/>
    <property type="match status" value="1"/>
</dbReference>
<dbReference type="InterPro" id="IPR028978">
    <property type="entry name" value="Chorismate_lyase_/UTRA_dom_sf"/>
</dbReference>
<dbReference type="GO" id="GO:0003677">
    <property type="term" value="F:DNA binding"/>
    <property type="evidence" value="ECO:0007669"/>
    <property type="project" value="UniProtKB-KW"/>
</dbReference>
<dbReference type="AlphaFoldDB" id="A0A3E0G764"/>
<feature type="domain" description="HTH gntR-type" evidence="4">
    <location>
        <begin position="7"/>
        <end position="75"/>
    </location>
</feature>
<evidence type="ECO:0000256" key="3">
    <source>
        <dbReference type="ARBA" id="ARBA00023163"/>
    </source>
</evidence>
<dbReference type="CDD" id="cd07377">
    <property type="entry name" value="WHTH_GntR"/>
    <property type="match status" value="1"/>
</dbReference>
<evidence type="ECO:0000259" key="4">
    <source>
        <dbReference type="PROSITE" id="PS50949"/>
    </source>
</evidence>
<dbReference type="Pfam" id="PF07702">
    <property type="entry name" value="UTRA"/>
    <property type="match status" value="1"/>
</dbReference>
<sequence>MPAVNREPPYLQVARALREQILSGELAEGNTFPSARKIAQDFGLAHATAARVIKTLQDEGLVASRPGAGTVVTRNSLHRSAQDRLTAITRTGLIYPEGHYAVIRSAELVPGPGYVVEALGLEPDSAVIRRQRTTYNPDEAPESTSISWFDGALTENCPDLLVAERIRRGTINYIADRTGRALRHGRDGVAAGRATDEIAAELRVEPGAPVLLGRNWWTDSAGWVAEFGESIAPEGRWVHYDYEIGSE</sequence>
<dbReference type="GO" id="GO:0045892">
    <property type="term" value="P:negative regulation of DNA-templated transcription"/>
    <property type="evidence" value="ECO:0007669"/>
    <property type="project" value="TreeGrafter"/>
</dbReference>
<reference evidence="5 6" key="1">
    <citation type="submission" date="2018-08" db="EMBL/GenBank/DDBJ databases">
        <title>Genomic Encyclopedia of Archaeal and Bacterial Type Strains, Phase II (KMG-II): from individual species to whole genera.</title>
        <authorList>
            <person name="Goeker M."/>
        </authorList>
    </citation>
    <scope>NUCLEOTIDE SEQUENCE [LARGE SCALE GENOMIC DNA]</scope>
    <source>
        <strain evidence="5 6">DSM 45791</strain>
    </source>
</reference>
<evidence type="ECO:0000313" key="6">
    <source>
        <dbReference type="Proteomes" id="UP000256269"/>
    </source>
</evidence>
<comment type="caution">
    <text evidence="5">The sequence shown here is derived from an EMBL/GenBank/DDBJ whole genome shotgun (WGS) entry which is preliminary data.</text>
</comment>
<proteinExistence type="predicted"/>
<dbReference type="InterPro" id="IPR050679">
    <property type="entry name" value="Bact_HTH_transcr_reg"/>
</dbReference>
<dbReference type="PROSITE" id="PS50949">
    <property type="entry name" value="HTH_GNTR"/>
    <property type="match status" value="1"/>
</dbReference>
<evidence type="ECO:0000256" key="2">
    <source>
        <dbReference type="ARBA" id="ARBA00023125"/>
    </source>
</evidence>
<gene>
    <name evidence="5" type="ORF">BCF44_13854</name>
</gene>
<dbReference type="InterPro" id="IPR000524">
    <property type="entry name" value="Tscrpt_reg_HTH_GntR"/>
</dbReference>
<dbReference type="Gene3D" id="1.10.10.10">
    <property type="entry name" value="Winged helix-like DNA-binding domain superfamily/Winged helix DNA-binding domain"/>
    <property type="match status" value="1"/>
</dbReference>
<evidence type="ECO:0000313" key="5">
    <source>
        <dbReference type="EMBL" id="REH18067.1"/>
    </source>
</evidence>
<dbReference type="EMBL" id="QUNO01000038">
    <property type="protein sequence ID" value="REH18067.1"/>
    <property type="molecule type" value="Genomic_DNA"/>
</dbReference>
<keyword evidence="2 5" id="KW-0238">DNA-binding</keyword>
<dbReference type="Proteomes" id="UP000256269">
    <property type="component" value="Unassembled WGS sequence"/>
</dbReference>
<name>A0A3E0G764_9PSEU</name>
<dbReference type="SUPFAM" id="SSF46785">
    <property type="entry name" value="Winged helix' DNA-binding domain"/>
    <property type="match status" value="1"/>
</dbReference>
<dbReference type="Pfam" id="PF00392">
    <property type="entry name" value="GntR"/>
    <property type="match status" value="1"/>
</dbReference>
<protein>
    <submittedName>
        <fullName evidence="5">DNA-binding GntR family transcriptional regulator</fullName>
    </submittedName>
</protein>
<dbReference type="InterPro" id="IPR036390">
    <property type="entry name" value="WH_DNA-bd_sf"/>
</dbReference>
<dbReference type="InterPro" id="IPR036388">
    <property type="entry name" value="WH-like_DNA-bd_sf"/>
</dbReference>
<dbReference type="PANTHER" id="PTHR44846:SF17">
    <property type="entry name" value="GNTR-FAMILY TRANSCRIPTIONAL REGULATOR"/>
    <property type="match status" value="1"/>
</dbReference>